<dbReference type="PANTHER" id="PTHR45138:SF9">
    <property type="entry name" value="DIGUANYLATE CYCLASE DGCM-RELATED"/>
    <property type="match status" value="1"/>
</dbReference>
<dbReference type="EMBL" id="QQNH01000001">
    <property type="protein sequence ID" value="RDE10485.1"/>
    <property type="molecule type" value="Genomic_DNA"/>
</dbReference>
<dbReference type="Proteomes" id="UP000253759">
    <property type="component" value="Unassembled WGS sequence"/>
</dbReference>
<dbReference type="InterPro" id="IPR029016">
    <property type="entry name" value="GAF-like_dom_sf"/>
</dbReference>
<dbReference type="InterPro" id="IPR029787">
    <property type="entry name" value="Nucleotide_cyclase"/>
</dbReference>
<dbReference type="CDD" id="cd01949">
    <property type="entry name" value="GGDEF"/>
    <property type="match status" value="1"/>
</dbReference>
<evidence type="ECO:0000256" key="2">
    <source>
        <dbReference type="ARBA" id="ARBA00034247"/>
    </source>
</evidence>
<evidence type="ECO:0000313" key="5">
    <source>
        <dbReference type="EMBL" id="RDE10485.1"/>
    </source>
</evidence>
<dbReference type="GO" id="GO:0052621">
    <property type="term" value="F:diguanylate cyclase activity"/>
    <property type="evidence" value="ECO:0007669"/>
    <property type="project" value="UniProtKB-EC"/>
</dbReference>
<dbReference type="SMART" id="SM00065">
    <property type="entry name" value="GAF"/>
    <property type="match status" value="1"/>
</dbReference>
<dbReference type="EC" id="2.7.7.65" evidence="1"/>
<keyword evidence="6" id="KW-1185">Reference proteome</keyword>
<dbReference type="InterPro" id="IPR000160">
    <property type="entry name" value="GGDEF_dom"/>
</dbReference>
<dbReference type="SUPFAM" id="SSF55073">
    <property type="entry name" value="Nucleotide cyclase"/>
    <property type="match status" value="1"/>
</dbReference>
<gene>
    <name evidence="5" type="ORF">DVH29_00595</name>
</gene>
<comment type="caution">
    <text evidence="5">The sequence shown here is derived from an EMBL/GenBank/DDBJ whole genome shotgun (WGS) entry which is preliminary data.</text>
</comment>
<protein>
    <recommendedName>
        <fullName evidence="1">diguanylate cyclase</fullName>
        <ecNumber evidence="1">2.7.7.65</ecNumber>
    </recommendedName>
</protein>
<sequence>MAAKALEHQGQSAMIVDTFTDEEGRLAALHRHGLPGAAGDAGLARMVQILATALGVPMAALSMLDRTQQVFLATRGLEGVPVGHADSLAAQLLAGPGPLAIADCTGDPRLATRAMVAGAAGIRAWLAVPLVTPDGYVLGAIEAFDTAPRAFGDGDMAIAADLAQLAMTHLAARLPESFDGLTGALTRRRFQAEVEREYDRARRYDRPAALVFLDLDGFRELNRSIGLQTADQILKAIANRSMETLRASDSFGRIGGEEFGLLLPETLAYEASQCAERLREDIARLRFRSPDGVLSVTASFGIAPLNAQIKSAVDWFARADIALYGSKQAGRNCVSFAAPGDDPEAPGRSGEGLPRPDRMH</sequence>
<reference evidence="6" key="1">
    <citation type="submission" date="2018-07" db="EMBL/GenBank/DDBJ databases">
        <authorList>
            <person name="Liu B.-T."/>
            <person name="Du Z."/>
        </authorList>
    </citation>
    <scope>NUCLEOTIDE SEQUENCE [LARGE SCALE GENOMIC DNA]</scope>
    <source>
        <strain evidence="6">XYN52</strain>
    </source>
</reference>
<feature type="region of interest" description="Disordered" evidence="3">
    <location>
        <begin position="335"/>
        <end position="360"/>
    </location>
</feature>
<dbReference type="SMART" id="SM00267">
    <property type="entry name" value="GGDEF"/>
    <property type="match status" value="1"/>
</dbReference>
<dbReference type="InterPro" id="IPR003018">
    <property type="entry name" value="GAF"/>
</dbReference>
<comment type="catalytic activity">
    <reaction evidence="2">
        <text>2 GTP = 3',3'-c-di-GMP + 2 diphosphate</text>
        <dbReference type="Rhea" id="RHEA:24898"/>
        <dbReference type="ChEBI" id="CHEBI:33019"/>
        <dbReference type="ChEBI" id="CHEBI:37565"/>
        <dbReference type="ChEBI" id="CHEBI:58805"/>
        <dbReference type="EC" id="2.7.7.65"/>
    </reaction>
</comment>
<dbReference type="Pfam" id="PF00990">
    <property type="entry name" value="GGDEF"/>
    <property type="match status" value="1"/>
</dbReference>
<evidence type="ECO:0000256" key="1">
    <source>
        <dbReference type="ARBA" id="ARBA00012528"/>
    </source>
</evidence>
<feature type="domain" description="GGDEF" evidence="4">
    <location>
        <begin position="206"/>
        <end position="339"/>
    </location>
</feature>
<dbReference type="NCBIfam" id="TIGR00254">
    <property type="entry name" value="GGDEF"/>
    <property type="match status" value="1"/>
</dbReference>
<dbReference type="PROSITE" id="PS50887">
    <property type="entry name" value="GGDEF"/>
    <property type="match status" value="1"/>
</dbReference>
<dbReference type="Pfam" id="PF01590">
    <property type="entry name" value="GAF"/>
    <property type="match status" value="1"/>
</dbReference>
<accession>A0A369W9E6</accession>
<dbReference type="InterPro" id="IPR050469">
    <property type="entry name" value="Diguanylate_Cyclase"/>
</dbReference>
<organism evidence="5 6">
    <name type="scientific">Pelagibacterium lacus</name>
    <dbReference type="NCBI Taxonomy" id="2282655"/>
    <lineage>
        <taxon>Bacteria</taxon>
        <taxon>Pseudomonadati</taxon>
        <taxon>Pseudomonadota</taxon>
        <taxon>Alphaproteobacteria</taxon>
        <taxon>Hyphomicrobiales</taxon>
        <taxon>Devosiaceae</taxon>
        <taxon>Pelagibacterium</taxon>
    </lineage>
</organism>
<dbReference type="AlphaFoldDB" id="A0A369W9E6"/>
<dbReference type="PANTHER" id="PTHR45138">
    <property type="entry name" value="REGULATORY COMPONENTS OF SENSORY TRANSDUCTION SYSTEM"/>
    <property type="match status" value="1"/>
</dbReference>
<evidence type="ECO:0000313" key="6">
    <source>
        <dbReference type="Proteomes" id="UP000253759"/>
    </source>
</evidence>
<proteinExistence type="predicted"/>
<dbReference type="Gene3D" id="3.30.450.40">
    <property type="match status" value="1"/>
</dbReference>
<dbReference type="SUPFAM" id="SSF55781">
    <property type="entry name" value="GAF domain-like"/>
    <property type="match status" value="1"/>
</dbReference>
<evidence type="ECO:0000259" key="4">
    <source>
        <dbReference type="PROSITE" id="PS50887"/>
    </source>
</evidence>
<evidence type="ECO:0000256" key="3">
    <source>
        <dbReference type="SAM" id="MobiDB-lite"/>
    </source>
</evidence>
<dbReference type="Gene3D" id="3.30.70.270">
    <property type="match status" value="1"/>
</dbReference>
<name>A0A369W9E6_9HYPH</name>
<dbReference type="InterPro" id="IPR043128">
    <property type="entry name" value="Rev_trsase/Diguanyl_cyclase"/>
</dbReference>